<dbReference type="GeneID" id="105993976"/>
<dbReference type="GO" id="GO:0003723">
    <property type="term" value="F:RNA binding"/>
    <property type="evidence" value="ECO:0007669"/>
    <property type="project" value="TreeGrafter"/>
</dbReference>
<reference evidence="5" key="1">
    <citation type="submission" date="2025-08" db="UniProtKB">
        <authorList>
            <consortium name="RefSeq"/>
        </authorList>
    </citation>
    <scope>IDENTIFICATION</scope>
    <source>
        <tissue evidence="5">Kidney</tissue>
    </source>
</reference>
<dbReference type="KEGG" id="dord:105993976"/>
<evidence type="ECO:0000313" key="5">
    <source>
        <dbReference type="RefSeq" id="XP_012882823.1"/>
    </source>
</evidence>
<dbReference type="STRING" id="10020.ENSDORP00000023024"/>
<dbReference type="GO" id="GO:0000963">
    <property type="term" value="P:mitochondrial RNA processing"/>
    <property type="evidence" value="ECO:0007669"/>
    <property type="project" value="TreeGrafter"/>
</dbReference>
<name>A0A1S3G1Y6_DIPOR</name>
<evidence type="ECO:0000256" key="2">
    <source>
        <dbReference type="ARBA" id="ARBA00023128"/>
    </source>
</evidence>
<dbReference type="InterPro" id="IPR050870">
    <property type="entry name" value="FAST_kinase"/>
</dbReference>
<evidence type="ECO:0000313" key="4">
    <source>
        <dbReference type="Proteomes" id="UP000081671"/>
    </source>
</evidence>
<dbReference type="PROSITE" id="PS51286">
    <property type="entry name" value="RAP"/>
    <property type="match status" value="1"/>
</dbReference>
<comment type="subcellular location">
    <subcellularLocation>
        <location evidence="1">Mitochondrion</location>
    </subcellularLocation>
</comment>
<dbReference type="PANTHER" id="PTHR21228">
    <property type="entry name" value="FAST LEU-RICH DOMAIN-CONTAINING"/>
    <property type="match status" value="1"/>
</dbReference>
<dbReference type="PANTHER" id="PTHR21228:SF29">
    <property type="entry name" value="FAST KINASE DOMAIN-CONTAINING PROTEIN 1, MITOCHONDRIAL"/>
    <property type="match status" value="1"/>
</dbReference>
<dbReference type="GO" id="GO:0035770">
    <property type="term" value="C:ribonucleoprotein granule"/>
    <property type="evidence" value="ECO:0007669"/>
    <property type="project" value="TreeGrafter"/>
</dbReference>
<keyword evidence="2" id="KW-0496">Mitochondrion</keyword>
<proteinExistence type="predicted"/>
<dbReference type="AlphaFoldDB" id="A0A1S3G1Y6"/>
<dbReference type="RefSeq" id="XP_012882823.1">
    <property type="nucleotide sequence ID" value="XM_013027369.1"/>
</dbReference>
<dbReference type="OrthoDB" id="385235at2759"/>
<dbReference type="InterPro" id="IPR013579">
    <property type="entry name" value="FAST_2"/>
</dbReference>
<keyword evidence="5" id="KW-0808">Transferase</keyword>
<gene>
    <name evidence="5" type="primary">Fastkd1</name>
</gene>
<dbReference type="GO" id="GO:0044528">
    <property type="term" value="P:regulation of mitochondrial mRNA stability"/>
    <property type="evidence" value="ECO:0007669"/>
    <property type="project" value="InterPro"/>
</dbReference>
<dbReference type="InParanoid" id="A0A1S3G1Y6"/>
<accession>A0A1S3G1Y6</accession>
<keyword evidence="5" id="KW-0418">Kinase</keyword>
<protein>
    <submittedName>
        <fullName evidence="5">FAST kinase domain-containing protein 1</fullName>
    </submittedName>
</protein>
<dbReference type="Pfam" id="PF06743">
    <property type="entry name" value="FAST_1"/>
    <property type="match status" value="1"/>
</dbReference>
<dbReference type="SMART" id="SM00952">
    <property type="entry name" value="RAP"/>
    <property type="match status" value="1"/>
</dbReference>
<dbReference type="Pfam" id="PF08373">
    <property type="entry name" value="RAP"/>
    <property type="match status" value="1"/>
</dbReference>
<dbReference type="CTD" id="79675"/>
<dbReference type="GO" id="GO:0016301">
    <property type="term" value="F:kinase activity"/>
    <property type="evidence" value="ECO:0007669"/>
    <property type="project" value="UniProtKB-KW"/>
</dbReference>
<keyword evidence="4" id="KW-1185">Reference proteome</keyword>
<dbReference type="InterPro" id="IPR013584">
    <property type="entry name" value="RAP"/>
</dbReference>
<dbReference type="GO" id="GO:0005759">
    <property type="term" value="C:mitochondrial matrix"/>
    <property type="evidence" value="ECO:0007669"/>
    <property type="project" value="TreeGrafter"/>
</dbReference>
<dbReference type="Pfam" id="PF08368">
    <property type="entry name" value="FAST_2"/>
    <property type="match status" value="1"/>
</dbReference>
<dbReference type="InterPro" id="IPR010622">
    <property type="entry name" value="FAST_Leu-rich"/>
</dbReference>
<organism evidence="4 5">
    <name type="scientific">Dipodomys ordii</name>
    <name type="common">Ord's kangaroo rat</name>
    <dbReference type="NCBI Taxonomy" id="10020"/>
    <lineage>
        <taxon>Eukaryota</taxon>
        <taxon>Metazoa</taxon>
        <taxon>Chordata</taxon>
        <taxon>Craniata</taxon>
        <taxon>Vertebrata</taxon>
        <taxon>Euteleostomi</taxon>
        <taxon>Mammalia</taxon>
        <taxon>Eutheria</taxon>
        <taxon>Euarchontoglires</taxon>
        <taxon>Glires</taxon>
        <taxon>Rodentia</taxon>
        <taxon>Castorimorpha</taxon>
        <taxon>Heteromyidae</taxon>
        <taxon>Dipodomyinae</taxon>
        <taxon>Dipodomys</taxon>
    </lineage>
</organism>
<sequence length="795" mass="91710">MFRVRAISTFPWRVFQFRPFSCESLIVKMNNCTDEEQVFDLIERNKATLTEEQVGCAFSTLWRFQKQKINLLRNVESVRDHPKFLTLHNLATSKIKLMNDSTLVNVLYIIQQFAVEAHDPIVEALVTEAWERLERFDMNVLSMFSTCLADQHLYCSPLMGEIAAIVNRNLETIKDLRSLSVLMVSISALISRCFQEQLVKKAELLFDTVDASNVNVSRRIVQFLRNVKHSYYPLLEKCNKVFLSNINHLNLDSISKILGFYQVLQFHSFEFTIMAKKRLSEMIPLSDHPDNFVKLFVTLGPIAGPEEKKRLQSTLLLMSEELTSQQALAVVGAMEAMESRNSHLIKKIASVLHKYLDNYKPLELLRITQALIFLQFQSKELFVKLRDLLLSSLKVSVIPSEVSILVCAISMLPSPHISEEGTSRIEAVLPQCNLSELDDFASSILRWIQYDHRCSTRITGKQLKLLQKLDLHGLQILQERSNFNMFWKELKYIKGDWLCESLLEETIDTLQHLMDEINYTNISGVASFISRTNYLSSLLLDRIASVVVQQIEKLGILDPLVLVFLGFSLAILEYFPEDLLKTIFNIKFLAKLDSQLEILPSSLRERVQFRLMELNRAVCLECPEFEIPWFHDRFCQQLFNKDTGNMSLAQQEIYRMLADILGGVNCVKASTLSPYYYTVDFECILDKRKRPLPCGNRNITVGKQPGMYWEPSTQIVGSALPPGAERIAFEFLDSRAFCRNLPHLKGKSAMKKRHLEILGYHVIQIPHFEWNSMAMSKKEARIRYLREHIFGTEKS</sequence>
<feature type="domain" description="RAP" evidence="3">
    <location>
        <begin position="727"/>
        <end position="787"/>
    </location>
</feature>
<dbReference type="Proteomes" id="UP000081671">
    <property type="component" value="Unplaced"/>
</dbReference>
<evidence type="ECO:0000256" key="1">
    <source>
        <dbReference type="ARBA" id="ARBA00004173"/>
    </source>
</evidence>
<dbReference type="FunCoup" id="A0A1S3G1Y6">
    <property type="interactions" value="1009"/>
</dbReference>
<evidence type="ECO:0000259" key="3">
    <source>
        <dbReference type="PROSITE" id="PS51286"/>
    </source>
</evidence>